<dbReference type="InterPro" id="IPR052173">
    <property type="entry name" value="Beta-lactam_resp_regulator"/>
</dbReference>
<organism evidence="4 5">
    <name type="scientific">Aeoliella mucimassa</name>
    <dbReference type="NCBI Taxonomy" id="2527972"/>
    <lineage>
        <taxon>Bacteria</taxon>
        <taxon>Pseudomonadati</taxon>
        <taxon>Planctomycetota</taxon>
        <taxon>Planctomycetia</taxon>
        <taxon>Pirellulales</taxon>
        <taxon>Lacipirellulaceae</taxon>
        <taxon>Aeoliella</taxon>
    </lineage>
</organism>
<keyword evidence="5" id="KW-1185">Reference proteome</keyword>
<protein>
    <submittedName>
        <fullName evidence="4">Protease HtpX</fullName>
    </submittedName>
</protein>
<feature type="domain" description="Peptidase M56" evidence="2">
    <location>
        <begin position="107"/>
        <end position="326"/>
    </location>
</feature>
<dbReference type="AlphaFoldDB" id="A0A518AHM1"/>
<keyword evidence="4" id="KW-0378">Hydrolase</keyword>
<dbReference type="InterPro" id="IPR008756">
    <property type="entry name" value="Peptidase_M56"/>
</dbReference>
<dbReference type="InterPro" id="IPR045584">
    <property type="entry name" value="Pilin-like"/>
</dbReference>
<keyword evidence="1" id="KW-0472">Membrane</keyword>
<dbReference type="SUPFAM" id="SSF54523">
    <property type="entry name" value="Pili subunits"/>
    <property type="match status" value="1"/>
</dbReference>
<feature type="transmembrane region" description="Helical" evidence="1">
    <location>
        <begin position="6"/>
        <end position="29"/>
    </location>
</feature>
<dbReference type="Pfam" id="PF07596">
    <property type="entry name" value="SBP_bac_10"/>
    <property type="match status" value="1"/>
</dbReference>
<evidence type="ECO:0000256" key="1">
    <source>
        <dbReference type="SAM" id="Phobius"/>
    </source>
</evidence>
<keyword evidence="1" id="KW-0812">Transmembrane</keyword>
<evidence type="ECO:0000313" key="4">
    <source>
        <dbReference type="EMBL" id="QDU54226.1"/>
    </source>
</evidence>
<reference evidence="4 5" key="1">
    <citation type="submission" date="2019-02" db="EMBL/GenBank/DDBJ databases">
        <title>Deep-cultivation of Planctomycetes and their phenomic and genomic characterization uncovers novel biology.</title>
        <authorList>
            <person name="Wiegand S."/>
            <person name="Jogler M."/>
            <person name="Boedeker C."/>
            <person name="Pinto D."/>
            <person name="Vollmers J."/>
            <person name="Rivas-Marin E."/>
            <person name="Kohn T."/>
            <person name="Peeters S.H."/>
            <person name="Heuer A."/>
            <person name="Rast P."/>
            <person name="Oberbeckmann S."/>
            <person name="Bunk B."/>
            <person name="Jeske O."/>
            <person name="Meyerdierks A."/>
            <person name="Storesund J.E."/>
            <person name="Kallscheuer N."/>
            <person name="Luecker S."/>
            <person name="Lage O.M."/>
            <person name="Pohl T."/>
            <person name="Merkel B.J."/>
            <person name="Hornburger P."/>
            <person name="Mueller R.-W."/>
            <person name="Bruemmer F."/>
            <person name="Labrenz M."/>
            <person name="Spormann A.M."/>
            <person name="Op den Camp H."/>
            <person name="Overmann J."/>
            <person name="Amann R."/>
            <person name="Jetten M.S.M."/>
            <person name="Mascher T."/>
            <person name="Medema M.H."/>
            <person name="Devos D.P."/>
            <person name="Kaster A.-K."/>
            <person name="Ovreas L."/>
            <person name="Rohde M."/>
            <person name="Galperin M.Y."/>
            <person name="Jogler C."/>
        </authorList>
    </citation>
    <scope>NUCLEOTIDE SEQUENCE [LARGE SCALE GENOMIC DNA]</scope>
    <source>
        <strain evidence="4 5">Pan181</strain>
    </source>
</reference>
<sequence length="903" mass="99704">MSPSLITILWCVIQVTLFSLVTGVLYFAARRYAATLASGVLVGSLGLVLVLTLLAASPWPRWSWTTESATTLTAPDASAAEVNLPEEESPSLPTTDQQLPSAYMAAWQAFAETVTTPSEASAAISSESNWSVSLLVRVLLMGCLVVSVLRLLRGIHYVQSLLKTSQPITDDGPNATLAQLAERLQLPGQVQLRESSDLATAATFGWRTQYVLLPVAWRDWSEQQLRAVLAHELSHVAARDYRSWLVARLAVAIHFYHPLVRWLAGRLQLEQELAADANAAQLVGDRQQYLECLAHLALSTPMYRTAGPARTLIPNRSLLMRRVEMLRTSPPLRSLGSHATLRRVAIGFLAVVAVAVAGFRQPVASQEESATKSDKTAPVEYDVVEMPQRIPLKYVPPKAMCVTSIRVSSIIKSPELAAEIDELTTDTFMGEADLSVSDISEIMFIVPNKAPYEPRFLFRFKSADACRKAFAAATRKAQNAVLGIRDDRRLVARAGETQYTQLDATTFAIDRVLNGMPDHKDFENSAEPVWAEQWASAMESELCSAVNAAAFRAEFQDEVDSMDREPNNFLLRSVAPVVQHTDWAVASIDIEQGLHAQVHAQCDSAEHAQQVASIAQAFVTLGGGMLDQQVEMLKKQLEQMPDDEQQNIKTLSDKWFKVARHFIANAHPTAEGDVASIDYQCDLISRGESEMLVQMLIPGVVAARAAARRTMSMNNMKQLALAMHNYHDTYGHFPAAQNYAEGSKYPHSWRVALLPFMEQQALYDRYQFDQPWDSPANKQIADTVVKIYQSPFDSPGSTNTSYFALTGPDTIFSDNKGTKFSTITDGTSNTIMFVEAKRNIPWTKPEDLPYASDIPLPELGGWMPNIYLVALSDGSVQVVSKEADEGNIRAMITKSGREVVQRP</sequence>
<dbReference type="EMBL" id="CP036278">
    <property type="protein sequence ID" value="QDU54226.1"/>
    <property type="molecule type" value="Genomic_DNA"/>
</dbReference>
<dbReference type="PANTHER" id="PTHR34978">
    <property type="entry name" value="POSSIBLE SENSOR-TRANSDUCER PROTEIN BLAR"/>
    <property type="match status" value="1"/>
</dbReference>
<dbReference type="GO" id="GO:0006508">
    <property type="term" value="P:proteolysis"/>
    <property type="evidence" value="ECO:0007669"/>
    <property type="project" value="UniProtKB-KW"/>
</dbReference>
<name>A0A518AHM1_9BACT</name>
<dbReference type="InterPro" id="IPR011453">
    <property type="entry name" value="DUF1559"/>
</dbReference>
<dbReference type="PANTHER" id="PTHR34978:SF3">
    <property type="entry name" value="SLR0241 PROTEIN"/>
    <property type="match status" value="1"/>
</dbReference>
<dbReference type="RefSeq" id="WP_145245236.1">
    <property type="nucleotide sequence ID" value="NZ_CP036278.1"/>
</dbReference>
<dbReference type="Proteomes" id="UP000315750">
    <property type="component" value="Chromosome"/>
</dbReference>
<evidence type="ECO:0000259" key="2">
    <source>
        <dbReference type="Pfam" id="PF05569"/>
    </source>
</evidence>
<keyword evidence="4" id="KW-0645">Protease</keyword>
<dbReference type="OrthoDB" id="285651at2"/>
<dbReference type="KEGG" id="amuc:Pan181_04060"/>
<proteinExistence type="predicted"/>
<dbReference type="CDD" id="cd07341">
    <property type="entry name" value="M56_BlaR1_MecR1_like"/>
    <property type="match status" value="1"/>
</dbReference>
<dbReference type="GO" id="GO:0008233">
    <property type="term" value="F:peptidase activity"/>
    <property type="evidence" value="ECO:0007669"/>
    <property type="project" value="UniProtKB-KW"/>
</dbReference>
<feature type="transmembrane region" description="Helical" evidence="1">
    <location>
        <begin position="36"/>
        <end position="56"/>
    </location>
</feature>
<gene>
    <name evidence="4" type="primary">htpX</name>
    <name evidence="4" type="ORF">Pan181_04060</name>
</gene>
<accession>A0A518AHM1</accession>
<evidence type="ECO:0000313" key="5">
    <source>
        <dbReference type="Proteomes" id="UP000315750"/>
    </source>
</evidence>
<dbReference type="Gene3D" id="3.30.2010.10">
    <property type="entry name" value="Metalloproteases ('zincins'), catalytic domain"/>
    <property type="match status" value="1"/>
</dbReference>
<evidence type="ECO:0000259" key="3">
    <source>
        <dbReference type="Pfam" id="PF07596"/>
    </source>
</evidence>
<keyword evidence="1" id="KW-1133">Transmembrane helix</keyword>
<feature type="domain" description="DUF1559" evidence="3">
    <location>
        <begin position="702"/>
        <end position="838"/>
    </location>
</feature>
<dbReference type="Pfam" id="PF05569">
    <property type="entry name" value="Peptidase_M56"/>
    <property type="match status" value="1"/>
</dbReference>